<dbReference type="InterPro" id="IPR012337">
    <property type="entry name" value="RNaseH-like_sf"/>
</dbReference>
<proteinExistence type="predicted"/>
<dbReference type="AlphaFoldDB" id="A0A0F9E2Z4"/>
<evidence type="ECO:0000313" key="1">
    <source>
        <dbReference type="EMBL" id="KKL68364.1"/>
    </source>
</evidence>
<dbReference type="Gene3D" id="3.30.420.10">
    <property type="entry name" value="Ribonuclease H-like superfamily/Ribonuclease H"/>
    <property type="match status" value="1"/>
</dbReference>
<dbReference type="Gene3D" id="3.40.470.10">
    <property type="entry name" value="Uracil-DNA glycosylase-like domain"/>
    <property type="match status" value="1"/>
</dbReference>
<name>A0A0F9E2Z4_9ZZZZ</name>
<accession>A0A0F9E2Z4</accession>
<feature type="non-terminal residue" evidence="1">
    <location>
        <position position="344"/>
    </location>
</feature>
<dbReference type="GO" id="GO:0003676">
    <property type="term" value="F:nucleic acid binding"/>
    <property type="evidence" value="ECO:0007669"/>
    <property type="project" value="InterPro"/>
</dbReference>
<comment type="caution">
    <text evidence="1">The sequence shown here is derived from an EMBL/GenBank/DDBJ whole genome shotgun (WGS) entry which is preliminary data.</text>
</comment>
<organism evidence="1">
    <name type="scientific">marine sediment metagenome</name>
    <dbReference type="NCBI Taxonomy" id="412755"/>
    <lineage>
        <taxon>unclassified sequences</taxon>
        <taxon>metagenomes</taxon>
        <taxon>ecological metagenomes</taxon>
    </lineage>
</organism>
<dbReference type="InterPro" id="IPR036397">
    <property type="entry name" value="RNaseH_sf"/>
</dbReference>
<dbReference type="EMBL" id="LAZR01026555">
    <property type="protein sequence ID" value="KKL68364.1"/>
    <property type="molecule type" value="Genomic_DNA"/>
</dbReference>
<dbReference type="SUPFAM" id="SSF53098">
    <property type="entry name" value="Ribonuclease H-like"/>
    <property type="match status" value="1"/>
</dbReference>
<protein>
    <submittedName>
        <fullName evidence="1">Uncharacterized protein</fullName>
    </submittedName>
</protein>
<dbReference type="InterPro" id="IPR036895">
    <property type="entry name" value="Uracil-DNA_glycosylase-like_sf"/>
</dbReference>
<reference evidence="1" key="1">
    <citation type="journal article" date="2015" name="Nature">
        <title>Complex archaea that bridge the gap between prokaryotes and eukaryotes.</title>
        <authorList>
            <person name="Spang A."/>
            <person name="Saw J.H."/>
            <person name="Jorgensen S.L."/>
            <person name="Zaremba-Niedzwiedzka K."/>
            <person name="Martijn J."/>
            <person name="Lind A.E."/>
            <person name="van Eijk R."/>
            <person name="Schleper C."/>
            <person name="Guy L."/>
            <person name="Ettema T.J."/>
        </authorList>
    </citation>
    <scope>NUCLEOTIDE SEQUENCE</scope>
</reference>
<sequence>MIPSFGPANSKVMLVFDSPMPAQLAKNNFMGGYVGGYLTGLFEPVKGIDSTYKTFLSREAIPTGTRNVLQYLSSKEIDYTKYLLGEVNEIKPNVIIASGEGTLEFFTGLSGIRKYRGSILPLSPLIRQKFKKTTTKIAPILPLDEIRKDMRNWVVAQSDIRKAWKFKDNNQSFKEHAYPWICRSASSFRNYLHRNANPEFITTDTEIWNGYVDCASLCSDGYEGVCIPLLGNLKITDLELALIWKLLADYLCSGIPIVNQNIRFDEYYYRKYGFELKNIVGDTMVLAATVYPELPKSLGFLNSLYTDLIYFKDEGKQIHPLSSNAERRYIYCAKDAISTHQCFS</sequence>
<gene>
    <name evidence="1" type="ORF">LCGC14_2125750</name>
</gene>